<dbReference type="RefSeq" id="WP_109685995.1">
    <property type="nucleotide sequence ID" value="NZ_QGDN01000001.1"/>
</dbReference>
<dbReference type="GO" id="GO:0002949">
    <property type="term" value="P:tRNA threonylcarbamoyladenosine modification"/>
    <property type="evidence" value="ECO:0007669"/>
    <property type="project" value="InterPro"/>
</dbReference>
<dbReference type="InterPro" id="IPR043129">
    <property type="entry name" value="ATPase_NBD"/>
</dbReference>
<evidence type="ECO:0000313" key="3">
    <source>
        <dbReference type="Proteomes" id="UP000250028"/>
    </source>
</evidence>
<dbReference type="Gene3D" id="3.30.420.40">
    <property type="match status" value="2"/>
</dbReference>
<dbReference type="CDD" id="cd24032">
    <property type="entry name" value="ASKHA_NBD_TsaB"/>
    <property type="match status" value="1"/>
</dbReference>
<dbReference type="PANTHER" id="PTHR11735:SF11">
    <property type="entry name" value="TRNA THREONYLCARBAMOYLADENOSINE BIOSYNTHESIS PROTEIN TSAB"/>
    <property type="match status" value="1"/>
</dbReference>
<dbReference type="Proteomes" id="UP000250028">
    <property type="component" value="Unassembled WGS sequence"/>
</dbReference>
<name>A0A2Y8ZXK9_9MICO</name>
<evidence type="ECO:0000259" key="1">
    <source>
        <dbReference type="Pfam" id="PF00814"/>
    </source>
</evidence>
<reference evidence="3" key="1">
    <citation type="submission" date="2016-10" db="EMBL/GenBank/DDBJ databases">
        <authorList>
            <person name="Varghese N."/>
            <person name="Submissions S."/>
        </authorList>
    </citation>
    <scope>NUCLEOTIDE SEQUENCE [LARGE SCALE GENOMIC DNA]</scope>
    <source>
        <strain evidence="3">DSM 22951</strain>
    </source>
</reference>
<dbReference type="PANTHER" id="PTHR11735">
    <property type="entry name" value="TRNA N6-ADENOSINE THREONYLCARBAMOYLTRANSFERASE"/>
    <property type="match status" value="1"/>
</dbReference>
<dbReference type="GO" id="GO:0005829">
    <property type="term" value="C:cytosol"/>
    <property type="evidence" value="ECO:0007669"/>
    <property type="project" value="TreeGrafter"/>
</dbReference>
<dbReference type="InterPro" id="IPR022496">
    <property type="entry name" value="T6A_TsaB"/>
</dbReference>
<sequence length="211" mass="22165">MLLALDTATNAVTAAVHDGSRVVASHSVIDARRHAEILMPVIDEVMAGIPKSELTQVAVGVGPGPYTGLRVGVMTAMTLGHALGIPVVGLCSLDALAAGVPLDEFAVATDARRKEVYWAVYSQGVRRSAPSVSLPGELPIDVRRLPTAGRGPLLYPDDLPVGIEPLDVDAGWLATEVVRRQAAGEPLDEVRPLYLRQPDAKPATGVKSVLT</sequence>
<dbReference type="Pfam" id="PF00814">
    <property type="entry name" value="TsaD"/>
    <property type="match status" value="1"/>
</dbReference>
<evidence type="ECO:0000313" key="2">
    <source>
        <dbReference type="EMBL" id="SSA35009.1"/>
    </source>
</evidence>
<dbReference type="SUPFAM" id="SSF53067">
    <property type="entry name" value="Actin-like ATPase domain"/>
    <property type="match status" value="2"/>
</dbReference>
<organism evidence="2 3">
    <name type="scientific">Branchiibius hedensis</name>
    <dbReference type="NCBI Taxonomy" id="672460"/>
    <lineage>
        <taxon>Bacteria</taxon>
        <taxon>Bacillati</taxon>
        <taxon>Actinomycetota</taxon>
        <taxon>Actinomycetes</taxon>
        <taxon>Micrococcales</taxon>
        <taxon>Dermacoccaceae</taxon>
        <taxon>Branchiibius</taxon>
    </lineage>
</organism>
<keyword evidence="3" id="KW-1185">Reference proteome</keyword>
<feature type="domain" description="Gcp-like" evidence="1">
    <location>
        <begin position="31"/>
        <end position="123"/>
    </location>
</feature>
<dbReference type="EMBL" id="UESZ01000001">
    <property type="protein sequence ID" value="SSA35009.1"/>
    <property type="molecule type" value="Genomic_DNA"/>
</dbReference>
<dbReference type="AlphaFoldDB" id="A0A2Y8ZXK9"/>
<dbReference type="OrthoDB" id="9809995at2"/>
<gene>
    <name evidence="2" type="ORF">SAMN04489750_2343</name>
</gene>
<accession>A0A2Y8ZXK9</accession>
<proteinExistence type="predicted"/>
<protein>
    <submittedName>
        <fullName evidence="2">tRNA threonylcarbamoyl adenosine modification protein YeaZ</fullName>
    </submittedName>
</protein>
<dbReference type="NCBIfam" id="TIGR03725">
    <property type="entry name" value="T6A_YeaZ"/>
    <property type="match status" value="1"/>
</dbReference>
<dbReference type="InterPro" id="IPR000905">
    <property type="entry name" value="Gcp-like_dom"/>
</dbReference>